<evidence type="ECO:0000259" key="2">
    <source>
        <dbReference type="Pfam" id="PF13240"/>
    </source>
</evidence>
<feature type="domain" description="Zinc-ribbon" evidence="2">
    <location>
        <begin position="3"/>
        <end position="24"/>
    </location>
</feature>
<sequence length="278" mass="31075">MNHCKQCGKQLDDDARFCPSCGTPTTTAATAKQPSVIPPTASVDYKEGTATRKPLSKRRKTMIAIIAAIVAAALVIAFVVLRSGSLGDGIFGDPSPVGTWSAWQTDDGEKPDYNKTPYYLIQVDKDGKITTNIKRSEHDKTTYKLTGKYAKEQMQTPPSDDGKKNNFYHIDNISASDDFFGDRVTPTISIMTPQSGLIGQWSITYDFLEKTEYYYADVMENGTIRTKYDDPYNYISSGTGTGKWEPVPCDQKGMVRYKLTFDHDTWWVQAPKKNLKVK</sequence>
<keyword evidence="1" id="KW-0812">Transmembrane</keyword>
<dbReference type="AlphaFoldDB" id="A0A086ZE01"/>
<evidence type="ECO:0000313" key="4">
    <source>
        <dbReference type="Proteomes" id="UP000029096"/>
    </source>
</evidence>
<keyword evidence="1" id="KW-0472">Membrane</keyword>
<keyword evidence="4" id="KW-1185">Reference proteome</keyword>
<feature type="transmembrane region" description="Helical" evidence="1">
    <location>
        <begin position="62"/>
        <end position="81"/>
    </location>
</feature>
<dbReference type="STRING" id="1437606.BBOH_1477"/>
<dbReference type="EMBL" id="JGYP01000005">
    <property type="protein sequence ID" value="KFI44751.1"/>
    <property type="molecule type" value="Genomic_DNA"/>
</dbReference>
<dbReference type="InterPro" id="IPR026870">
    <property type="entry name" value="Zinc_ribbon_dom"/>
</dbReference>
<name>A0A086ZE01_9BIFI</name>
<evidence type="ECO:0000313" key="3">
    <source>
        <dbReference type="EMBL" id="KFI44751.1"/>
    </source>
</evidence>
<gene>
    <name evidence="3" type="ORF">BBOH_1477</name>
</gene>
<reference evidence="3 4" key="1">
    <citation type="submission" date="2014-03" db="EMBL/GenBank/DDBJ databases">
        <title>Genomics of Bifidobacteria.</title>
        <authorList>
            <person name="Ventura M."/>
            <person name="Milani C."/>
            <person name="Lugli G.A."/>
        </authorList>
    </citation>
    <scope>NUCLEOTIDE SEQUENCE [LARGE SCALE GENOMIC DNA]</scope>
    <source>
        <strain evidence="3 4">DSM 22767</strain>
    </source>
</reference>
<evidence type="ECO:0000256" key="1">
    <source>
        <dbReference type="SAM" id="Phobius"/>
    </source>
</evidence>
<proteinExistence type="predicted"/>
<protein>
    <recommendedName>
        <fullName evidence="2">Zinc-ribbon domain-containing protein</fullName>
    </recommendedName>
</protein>
<organism evidence="3 4">
    <name type="scientific">Bifidobacterium bohemicum DSM 22767</name>
    <dbReference type="NCBI Taxonomy" id="1437606"/>
    <lineage>
        <taxon>Bacteria</taxon>
        <taxon>Bacillati</taxon>
        <taxon>Actinomycetota</taxon>
        <taxon>Actinomycetes</taxon>
        <taxon>Bifidobacteriales</taxon>
        <taxon>Bifidobacteriaceae</taxon>
        <taxon>Bifidobacterium</taxon>
    </lineage>
</organism>
<keyword evidence="1" id="KW-1133">Transmembrane helix</keyword>
<comment type="caution">
    <text evidence="3">The sequence shown here is derived from an EMBL/GenBank/DDBJ whole genome shotgun (WGS) entry which is preliminary data.</text>
</comment>
<dbReference type="Pfam" id="PF13240">
    <property type="entry name" value="Zn_Ribbon_1"/>
    <property type="match status" value="1"/>
</dbReference>
<accession>A0A086ZE01</accession>
<dbReference type="Proteomes" id="UP000029096">
    <property type="component" value="Unassembled WGS sequence"/>
</dbReference>